<protein>
    <recommendedName>
        <fullName evidence="1">Gingipain propeptide domain-containing protein</fullName>
    </recommendedName>
</protein>
<evidence type="ECO:0000313" key="2">
    <source>
        <dbReference type="EMBL" id="GAH47368.1"/>
    </source>
</evidence>
<comment type="caution">
    <text evidence="2">The sequence shown here is derived from an EMBL/GenBank/DDBJ whole genome shotgun (WGS) entry which is preliminary data.</text>
</comment>
<organism evidence="2">
    <name type="scientific">marine sediment metagenome</name>
    <dbReference type="NCBI Taxonomy" id="412755"/>
    <lineage>
        <taxon>unclassified sequences</taxon>
        <taxon>metagenomes</taxon>
        <taxon>ecological metagenomes</taxon>
    </lineage>
</organism>
<reference evidence="2" key="1">
    <citation type="journal article" date="2014" name="Front. Microbiol.">
        <title>High frequency of phylogenetically diverse reductive dehalogenase-homologous genes in deep subseafloor sedimentary metagenomes.</title>
        <authorList>
            <person name="Kawai M."/>
            <person name="Futagami T."/>
            <person name="Toyoda A."/>
            <person name="Takaki Y."/>
            <person name="Nishi S."/>
            <person name="Hori S."/>
            <person name="Arai W."/>
            <person name="Tsubouchi T."/>
            <person name="Morono Y."/>
            <person name="Uchiyama I."/>
            <person name="Ito T."/>
            <person name="Fujiyama A."/>
            <person name="Inagaki F."/>
            <person name="Takami H."/>
        </authorList>
    </citation>
    <scope>NUCLEOTIDE SEQUENCE</scope>
    <source>
        <strain evidence="2">Expedition CK06-06</strain>
    </source>
</reference>
<dbReference type="InterPro" id="IPR038490">
    <property type="entry name" value="Gingipain_propep_sf"/>
</dbReference>
<dbReference type="Gene3D" id="2.60.40.3800">
    <property type="match status" value="1"/>
</dbReference>
<proteinExistence type="predicted"/>
<dbReference type="GO" id="GO:0004197">
    <property type="term" value="F:cysteine-type endopeptidase activity"/>
    <property type="evidence" value="ECO:0007669"/>
    <property type="project" value="InterPro"/>
</dbReference>
<dbReference type="Pfam" id="PF08126">
    <property type="entry name" value="Propeptide_C25"/>
    <property type="match status" value="1"/>
</dbReference>
<accession>X1HPZ2</accession>
<sequence length="230" mass="26888">MENKKKIALFILLFCLSSGLFLHSEQIYPFKSSDYRIETTEDSFHKIIMEGYFSYGVPGYPDVPSKIYQIAIPPDIDLNSIEVEYHERGRISLGNYQIKELPPMAIWVDGERIIGEKADIYSKDFYYPENIIEYLGISQMRKWQIVNIKHTPFQYNPVTKDLIFVPEVTLVIRYSGPSLRVLSDMELTDTVMDRRAKKILINYSEAREWYMPKGVVLTPLQTYNYVIITT</sequence>
<dbReference type="InterPro" id="IPR012600">
    <property type="entry name" value="Propeptide_C25"/>
</dbReference>
<name>X1HPZ2_9ZZZZ</name>
<feature type="non-terminal residue" evidence="2">
    <location>
        <position position="230"/>
    </location>
</feature>
<gene>
    <name evidence="2" type="ORF">S03H2_12774</name>
</gene>
<feature type="domain" description="Gingipain propeptide" evidence="1">
    <location>
        <begin position="35"/>
        <end position="204"/>
    </location>
</feature>
<dbReference type="AlphaFoldDB" id="X1HPZ2"/>
<evidence type="ECO:0000259" key="1">
    <source>
        <dbReference type="Pfam" id="PF08126"/>
    </source>
</evidence>
<dbReference type="EMBL" id="BARU01006490">
    <property type="protein sequence ID" value="GAH47368.1"/>
    <property type="molecule type" value="Genomic_DNA"/>
</dbReference>